<dbReference type="Pfam" id="PF00535">
    <property type="entry name" value="Glycos_transf_2"/>
    <property type="match status" value="1"/>
</dbReference>
<protein>
    <recommendedName>
        <fullName evidence="2">Glycosyltransferase 2-like domain-containing protein</fullName>
    </recommendedName>
</protein>
<dbReference type="Gene3D" id="3.90.550.10">
    <property type="entry name" value="Spore Coat Polysaccharide Biosynthesis Protein SpsA, Chain A"/>
    <property type="match status" value="1"/>
</dbReference>
<dbReference type="SUPFAM" id="SSF53448">
    <property type="entry name" value="Nucleotide-diphospho-sugar transferases"/>
    <property type="match status" value="1"/>
</dbReference>
<dbReference type="Proteomes" id="UP001153714">
    <property type="component" value="Chromosome 16"/>
</dbReference>
<evidence type="ECO:0000256" key="1">
    <source>
        <dbReference type="ARBA" id="ARBA00023157"/>
    </source>
</evidence>
<proteinExistence type="predicted"/>
<evidence type="ECO:0000313" key="4">
    <source>
        <dbReference type="Proteomes" id="UP001153714"/>
    </source>
</evidence>
<dbReference type="InterPro" id="IPR029044">
    <property type="entry name" value="Nucleotide-diphossugar_trans"/>
</dbReference>
<dbReference type="GO" id="GO:0006493">
    <property type="term" value="P:protein O-linked glycosylation"/>
    <property type="evidence" value="ECO:0007669"/>
    <property type="project" value="TreeGrafter"/>
</dbReference>
<dbReference type="OrthoDB" id="9982049at2759"/>
<dbReference type="EMBL" id="OU893347">
    <property type="protein sequence ID" value="CAG9786599.1"/>
    <property type="molecule type" value="Genomic_DNA"/>
</dbReference>
<sequence>MTAIKKYDISPDHLKKPLEDHLRNLPKVVLKRATQREGLIRARIRATKDVTTPVVIFLDSHCECTIGWLEPLLDSIAQDPTTVTSPMVDDIHDSTFEYMAQNTNEIFLGGFNWELKFKWKPVPHDILAKRDQPAAPIKTPTISGGLFAINKDFFRKLGYYDEGFDIWGAENLELSFKTWMCGGSLEIIPCSHVGHVFRKRIPYTGQNGAVRRNCMRLAEVWMDEYAQYFYDTIGKDKTNFGNVSHRIQLRNKLNCKSFQWYLENIYPQLELPDNYVASGQV</sequence>
<evidence type="ECO:0000313" key="3">
    <source>
        <dbReference type="EMBL" id="CAG9786599.1"/>
    </source>
</evidence>
<dbReference type="GO" id="GO:0005794">
    <property type="term" value="C:Golgi apparatus"/>
    <property type="evidence" value="ECO:0007669"/>
    <property type="project" value="TreeGrafter"/>
</dbReference>
<accession>A0A9N9QZU1</accession>
<feature type="domain" description="Glycosyltransferase 2-like" evidence="2">
    <location>
        <begin position="9"/>
        <end position="153"/>
    </location>
</feature>
<dbReference type="GO" id="GO:0004653">
    <property type="term" value="F:polypeptide N-acetylgalactosaminyltransferase activity"/>
    <property type="evidence" value="ECO:0007669"/>
    <property type="project" value="TreeGrafter"/>
</dbReference>
<keyword evidence="4" id="KW-1185">Reference proteome</keyword>
<gene>
    <name evidence="3" type="ORF">DIATSA_LOCUS4540</name>
</gene>
<name>A0A9N9QZU1_9NEOP</name>
<reference evidence="3" key="2">
    <citation type="submission" date="2022-10" db="EMBL/GenBank/DDBJ databases">
        <authorList>
            <consortium name="ENA_rothamsted_submissions"/>
            <consortium name="culmorum"/>
            <person name="King R."/>
        </authorList>
    </citation>
    <scope>NUCLEOTIDE SEQUENCE</scope>
</reference>
<dbReference type="PANTHER" id="PTHR11675">
    <property type="entry name" value="N-ACETYLGALACTOSAMINYLTRANSFERASE"/>
    <property type="match status" value="1"/>
</dbReference>
<organism evidence="3 4">
    <name type="scientific">Diatraea saccharalis</name>
    <name type="common">sugarcane borer</name>
    <dbReference type="NCBI Taxonomy" id="40085"/>
    <lineage>
        <taxon>Eukaryota</taxon>
        <taxon>Metazoa</taxon>
        <taxon>Ecdysozoa</taxon>
        <taxon>Arthropoda</taxon>
        <taxon>Hexapoda</taxon>
        <taxon>Insecta</taxon>
        <taxon>Pterygota</taxon>
        <taxon>Neoptera</taxon>
        <taxon>Endopterygota</taxon>
        <taxon>Lepidoptera</taxon>
        <taxon>Glossata</taxon>
        <taxon>Ditrysia</taxon>
        <taxon>Pyraloidea</taxon>
        <taxon>Crambidae</taxon>
        <taxon>Crambinae</taxon>
        <taxon>Diatraea</taxon>
    </lineage>
</organism>
<dbReference type="InterPro" id="IPR001173">
    <property type="entry name" value="Glyco_trans_2-like"/>
</dbReference>
<evidence type="ECO:0000259" key="2">
    <source>
        <dbReference type="Pfam" id="PF00535"/>
    </source>
</evidence>
<dbReference type="PANTHER" id="PTHR11675:SF131">
    <property type="entry name" value="POLYPEPTIDE N-ACETYLGALACTOSAMINYLTRANSFERASE 9-RELATED"/>
    <property type="match status" value="1"/>
</dbReference>
<reference evidence="3" key="1">
    <citation type="submission" date="2021-12" db="EMBL/GenBank/DDBJ databases">
        <authorList>
            <person name="King R."/>
        </authorList>
    </citation>
    <scope>NUCLEOTIDE SEQUENCE</scope>
</reference>
<dbReference type="AlphaFoldDB" id="A0A9N9QZU1"/>
<keyword evidence="1" id="KW-1015">Disulfide bond</keyword>